<dbReference type="SUPFAM" id="SSF51445">
    <property type="entry name" value="(Trans)glycosidases"/>
    <property type="match status" value="1"/>
</dbReference>
<proteinExistence type="inferred from homology"/>
<dbReference type="InterPro" id="IPR001764">
    <property type="entry name" value="Glyco_hydro_3_N"/>
</dbReference>
<comment type="caution">
    <text evidence="5">The sequence shown here is derived from an EMBL/GenBank/DDBJ whole genome shotgun (WGS) entry which is preliminary data.</text>
</comment>
<feature type="domain" description="Glycoside hydrolase family 3 N-terminal" evidence="4">
    <location>
        <begin position="38"/>
        <end position="330"/>
    </location>
</feature>
<evidence type="ECO:0000313" key="5">
    <source>
        <dbReference type="EMBL" id="GIH14793.1"/>
    </source>
</evidence>
<organism evidence="5 6">
    <name type="scientific">Rugosimonospora africana</name>
    <dbReference type="NCBI Taxonomy" id="556532"/>
    <lineage>
        <taxon>Bacteria</taxon>
        <taxon>Bacillati</taxon>
        <taxon>Actinomycetota</taxon>
        <taxon>Actinomycetes</taxon>
        <taxon>Micromonosporales</taxon>
        <taxon>Micromonosporaceae</taxon>
        <taxon>Rugosimonospora</taxon>
    </lineage>
</organism>
<dbReference type="GO" id="GO:0009254">
    <property type="term" value="P:peptidoglycan turnover"/>
    <property type="evidence" value="ECO:0007669"/>
    <property type="project" value="TreeGrafter"/>
</dbReference>
<dbReference type="InterPro" id="IPR036962">
    <property type="entry name" value="Glyco_hydro_3_N_sf"/>
</dbReference>
<dbReference type="Proteomes" id="UP000642748">
    <property type="component" value="Unassembled WGS sequence"/>
</dbReference>
<keyword evidence="3" id="KW-0326">Glycosidase</keyword>
<dbReference type="GO" id="GO:0005975">
    <property type="term" value="P:carbohydrate metabolic process"/>
    <property type="evidence" value="ECO:0007669"/>
    <property type="project" value="InterPro"/>
</dbReference>
<dbReference type="Gene3D" id="3.20.20.300">
    <property type="entry name" value="Glycoside hydrolase, family 3, N-terminal domain"/>
    <property type="match status" value="1"/>
</dbReference>
<keyword evidence="2 5" id="KW-0378">Hydrolase</keyword>
<evidence type="ECO:0000256" key="2">
    <source>
        <dbReference type="ARBA" id="ARBA00022801"/>
    </source>
</evidence>
<protein>
    <submittedName>
        <fullName evidence="5">Hydrolase</fullName>
    </submittedName>
</protein>
<sequence length="510" mass="52701">MARGHARSLELERLADAVLQPGFEGTSPPPWLLRRLESGLGGVALFSRNITGREQVAALTAALRGANPDVIVAVDEEAGDVTRLEARTGSTRPGNYALGTVDDPDLTAEVARDVGRDLAEAGVTLNYAPDADVNSNPDNPVIGVRAFGADPDLVARHTRAWITGQQSAGVAACAKHFPGHGNTSADSHHLIPVISATRAELDECELVPFRAAIAAGVRAIMTGHLLVPAVDEDLPATLSRRVMTDLLRGELGYTGLVVTDGIEMRAVTGPYGLAGATVRALAAGVDAVCVGGDHADEHTATLLRDAIVAAVVDGDLPEARLVEAASRVAELAAWTAGQRALADDRRPPRDGQLGLAAARRAIRLTAPVGSRLLPLSGAPHVVELSPPSNIAVGDDVPWGMIDLFAAALPGTTGVRLGETDFVDGVDLHQVALAPATGRPIVIVVRDAHRHEWVAQALKVLIGARDDCVVVETGLAGAVYGAVHVSTSGGSLACRQAAAELLLGTANTAGV</sequence>
<accession>A0A8J3QPS3</accession>
<evidence type="ECO:0000313" key="6">
    <source>
        <dbReference type="Proteomes" id="UP000642748"/>
    </source>
</evidence>
<dbReference type="InterPro" id="IPR050226">
    <property type="entry name" value="NagZ_Beta-hexosaminidase"/>
</dbReference>
<dbReference type="GO" id="GO:0004553">
    <property type="term" value="F:hydrolase activity, hydrolyzing O-glycosyl compounds"/>
    <property type="evidence" value="ECO:0007669"/>
    <property type="project" value="InterPro"/>
</dbReference>
<dbReference type="RefSeq" id="WP_203918416.1">
    <property type="nucleotide sequence ID" value="NZ_BONZ01000027.1"/>
</dbReference>
<dbReference type="FunFam" id="3.20.20.300:FF:000018">
    <property type="entry name" value="Sugar hydrolase"/>
    <property type="match status" value="1"/>
</dbReference>
<gene>
    <name evidence="5" type="ORF">Raf01_29650</name>
</gene>
<reference evidence="5" key="1">
    <citation type="submission" date="2021-01" db="EMBL/GenBank/DDBJ databases">
        <title>Whole genome shotgun sequence of Rugosimonospora africana NBRC 104875.</title>
        <authorList>
            <person name="Komaki H."/>
            <person name="Tamura T."/>
        </authorList>
    </citation>
    <scope>NUCLEOTIDE SEQUENCE</scope>
    <source>
        <strain evidence="5">NBRC 104875</strain>
    </source>
</reference>
<comment type="similarity">
    <text evidence="1">Belongs to the glycosyl hydrolase 3 family.</text>
</comment>
<dbReference type="AlphaFoldDB" id="A0A8J3QPS3"/>
<evidence type="ECO:0000256" key="1">
    <source>
        <dbReference type="ARBA" id="ARBA00005336"/>
    </source>
</evidence>
<dbReference type="InterPro" id="IPR017853">
    <property type="entry name" value="GH"/>
</dbReference>
<dbReference type="PANTHER" id="PTHR30480:SF16">
    <property type="entry name" value="GLYCOSIDE HYDROLASE FAMILY 3 DOMAIN PROTEIN"/>
    <property type="match status" value="1"/>
</dbReference>
<evidence type="ECO:0000259" key="4">
    <source>
        <dbReference type="Pfam" id="PF00933"/>
    </source>
</evidence>
<name>A0A8J3QPS3_9ACTN</name>
<keyword evidence="6" id="KW-1185">Reference proteome</keyword>
<evidence type="ECO:0000256" key="3">
    <source>
        <dbReference type="ARBA" id="ARBA00023295"/>
    </source>
</evidence>
<dbReference type="PANTHER" id="PTHR30480">
    <property type="entry name" value="BETA-HEXOSAMINIDASE-RELATED"/>
    <property type="match status" value="1"/>
</dbReference>
<dbReference type="EMBL" id="BONZ01000027">
    <property type="protein sequence ID" value="GIH14793.1"/>
    <property type="molecule type" value="Genomic_DNA"/>
</dbReference>
<dbReference type="Pfam" id="PF00933">
    <property type="entry name" value="Glyco_hydro_3"/>
    <property type="match status" value="1"/>
</dbReference>